<dbReference type="PANTHER" id="PTHR45690:SF15">
    <property type="entry name" value="NACHT, LRR AND PYD DOMAINS-CONTAINING PROTEIN 14"/>
    <property type="match status" value="1"/>
</dbReference>
<evidence type="ECO:0000256" key="6">
    <source>
        <dbReference type="SAM" id="MobiDB-lite"/>
    </source>
</evidence>
<dbReference type="Pfam" id="PF05729">
    <property type="entry name" value="NACHT"/>
    <property type="match status" value="1"/>
</dbReference>
<dbReference type="PANTHER" id="PTHR45690">
    <property type="entry name" value="NACHT, LRR AND PYD DOMAINS-CONTAINING PROTEIN 12"/>
    <property type="match status" value="1"/>
</dbReference>
<dbReference type="FunFam" id="3.40.50.300:FF:000442">
    <property type="entry name" value="NACHT, LRR and PYD domains-containing protein 3"/>
    <property type="match status" value="1"/>
</dbReference>
<evidence type="ECO:0000313" key="9">
    <source>
        <dbReference type="Proteomes" id="UP001152836"/>
    </source>
</evidence>
<comment type="caution">
    <text evidence="8">The sequence shown here is derived from an EMBL/GenBank/DDBJ whole genome shotgun (WGS) entry which is preliminary data.</text>
</comment>
<proteinExistence type="inferred from homology"/>
<evidence type="ECO:0000256" key="2">
    <source>
        <dbReference type="ARBA" id="ARBA00022614"/>
    </source>
</evidence>
<dbReference type="Pfam" id="PF17779">
    <property type="entry name" value="WHD_NOD2"/>
    <property type="match status" value="1"/>
</dbReference>
<keyword evidence="5" id="KW-0067">ATP-binding</keyword>
<gene>
    <name evidence="8" type="primary">Nlrp14</name>
    <name evidence="8" type="ORF">PHOROB_LOCUS9801</name>
</gene>
<dbReference type="PROSITE" id="PS50837">
    <property type="entry name" value="NACHT"/>
    <property type="match status" value="1"/>
</dbReference>
<name>A0AAU9ZJM8_PHORO</name>
<organism evidence="8 9">
    <name type="scientific">Phodopus roborovskii</name>
    <name type="common">Roborovski's desert hamster</name>
    <name type="synonym">Cricetulus roborovskii</name>
    <dbReference type="NCBI Taxonomy" id="109678"/>
    <lineage>
        <taxon>Eukaryota</taxon>
        <taxon>Metazoa</taxon>
        <taxon>Chordata</taxon>
        <taxon>Craniata</taxon>
        <taxon>Vertebrata</taxon>
        <taxon>Euteleostomi</taxon>
        <taxon>Mammalia</taxon>
        <taxon>Eutheria</taxon>
        <taxon>Euarchontoglires</taxon>
        <taxon>Glires</taxon>
        <taxon>Rodentia</taxon>
        <taxon>Myomorpha</taxon>
        <taxon>Muroidea</taxon>
        <taxon>Cricetidae</taxon>
        <taxon>Cricetinae</taxon>
        <taxon>Phodopus</taxon>
    </lineage>
</organism>
<feature type="domain" description="NACHT" evidence="7">
    <location>
        <begin position="81"/>
        <end position="214"/>
    </location>
</feature>
<evidence type="ECO:0000313" key="8">
    <source>
        <dbReference type="EMBL" id="CAH6792904.1"/>
    </source>
</evidence>
<dbReference type="SMART" id="SM00368">
    <property type="entry name" value="LRR_RI"/>
    <property type="match status" value="12"/>
</dbReference>
<keyword evidence="2" id="KW-0433">Leucine-rich repeat</keyword>
<evidence type="ECO:0000256" key="4">
    <source>
        <dbReference type="ARBA" id="ARBA00022741"/>
    </source>
</evidence>
<dbReference type="Gene3D" id="3.80.10.10">
    <property type="entry name" value="Ribonuclease Inhibitor"/>
    <property type="match status" value="1"/>
</dbReference>
<evidence type="ECO:0000259" key="7">
    <source>
        <dbReference type="PROSITE" id="PS50837"/>
    </source>
</evidence>
<dbReference type="InterPro" id="IPR041267">
    <property type="entry name" value="NLRP_HD2"/>
</dbReference>
<protein>
    <submittedName>
        <fullName evidence="8">Nlrp14 protein</fullName>
    </submittedName>
</protein>
<dbReference type="InterPro" id="IPR027417">
    <property type="entry name" value="P-loop_NTPase"/>
</dbReference>
<sequence>MKSDDAEMTEDQIPEEETLSEDKAFDNETDYRTVIKEKFYIKWDKSSYLGQSATLNHGITHKDQKLLASMFEDVKICTFPQTVILWGAAGIGKTTLLRKAMLEWADGNIYQQFTYVFYLNGKEVNQSKDKSFVQLISNNWPNSEGPIEKILSDPRNLLFIIDSFDELDFSFEEPEFALCTDWTQKHPVSFLISSLLRKVMLPESFLLVTTRPTAWKKLVSLLHNPRCIKMPGLSKNARMGYLHHLLKDKTWAIDAICSIRKHERLFSICHVYHMCQVICTCLKEQVEKGGNVAVAATCQTTTALFTCYICSLFSQVDSSCVSLPNETLLRSLCQAAAEGIWTMKHILYKKNLRQHELTRDDLSVFLNVNVLQEDIEYKNCYAFTHLHVQEFFAALFYLLRQNPEKRDYPIKSFENLYPLLESNSSHDPHLEQMKCFLFGLLNKDRVQQLEETFNFTISMDIKGELLTCLEALEKDDSSPSQLTFLDLLHCLYETQDREFISQALSYFPRITVKVMEQTQLLIYSFCLKHCYSLQTIKLTAVAELRNLLDLNPPIAETCLMDVVAQIMHYWQDLFSVLHKNESLREMDLYESRLDESLMKILNEELSHPKCKLQKLLLGSVCFLNSCQDFSFLANCHTLTHLDLKDSNLEDSGLRNLCEALKCQQCNLRVLRLESCALNVIRCLKLSEALYRNRSLVFLNLSTNNLTDNGGQSLCKIIENPNCRLERLSLASCGLTKAVCDVLSLALTKSKRLTHLCLADNFLEDEGIKLLSDALKHPQCTLQSLVLRCCHFTQVGGEFLSSALLSNRSLIHLDLGSNSLHDSGIKLLCHVLQQSTCTLQELELMGCVLTSEGCRDLASVLVNSPNLWSLDFGNNNLRDAGLQILCEALKNPNCHIQRLGLENCGLTSVCCQDLLSLFYKSQSLVQMNLMKNPLGYDTLRKLCQVLRSPTCKIKFLALDKKEIYRKKIKRFLNDVRTSNPQLVIMPHYCNTESGYWWQYF</sequence>
<keyword evidence="3" id="KW-0677">Repeat</keyword>
<dbReference type="SUPFAM" id="SSF52540">
    <property type="entry name" value="P-loop containing nucleoside triphosphate hydrolases"/>
    <property type="match status" value="1"/>
</dbReference>
<dbReference type="Pfam" id="PF13516">
    <property type="entry name" value="LRR_6"/>
    <property type="match status" value="5"/>
</dbReference>
<feature type="compositionally biased region" description="Acidic residues" evidence="6">
    <location>
        <begin position="1"/>
        <end position="19"/>
    </location>
</feature>
<evidence type="ECO:0000256" key="5">
    <source>
        <dbReference type="ARBA" id="ARBA00022840"/>
    </source>
</evidence>
<dbReference type="Proteomes" id="UP001152836">
    <property type="component" value="Unassembled WGS sequence"/>
</dbReference>
<evidence type="ECO:0000256" key="3">
    <source>
        <dbReference type="ARBA" id="ARBA00022737"/>
    </source>
</evidence>
<dbReference type="GO" id="GO:0050727">
    <property type="term" value="P:regulation of inflammatory response"/>
    <property type="evidence" value="ECO:0007669"/>
    <property type="project" value="TreeGrafter"/>
</dbReference>
<dbReference type="InterPro" id="IPR041075">
    <property type="entry name" value="NOD1/2_WH"/>
</dbReference>
<dbReference type="InterPro" id="IPR007111">
    <property type="entry name" value="NACHT_NTPase"/>
</dbReference>
<comment type="similarity">
    <text evidence="1">Belongs to the NLRP family.</text>
</comment>
<dbReference type="GO" id="GO:0005737">
    <property type="term" value="C:cytoplasm"/>
    <property type="evidence" value="ECO:0007669"/>
    <property type="project" value="TreeGrafter"/>
</dbReference>
<dbReference type="CDD" id="cd00116">
    <property type="entry name" value="LRR_RI"/>
    <property type="match status" value="1"/>
</dbReference>
<evidence type="ECO:0000256" key="1">
    <source>
        <dbReference type="ARBA" id="ARBA00008665"/>
    </source>
</evidence>
<dbReference type="InterPro" id="IPR032675">
    <property type="entry name" value="LRR_dom_sf"/>
</dbReference>
<dbReference type="Pfam" id="PF17776">
    <property type="entry name" value="NLRC4_HD2"/>
    <property type="match status" value="1"/>
</dbReference>
<dbReference type="AlphaFoldDB" id="A0AAU9ZJM8"/>
<dbReference type="InterPro" id="IPR050637">
    <property type="entry name" value="NLRP_innate_immun_reg"/>
</dbReference>
<accession>A0AAU9ZJM8</accession>
<dbReference type="SUPFAM" id="SSF52047">
    <property type="entry name" value="RNI-like"/>
    <property type="match status" value="1"/>
</dbReference>
<reference evidence="8" key="1">
    <citation type="submission" date="2022-06" db="EMBL/GenBank/DDBJ databases">
        <authorList>
            <person name="Andreotti S."/>
            <person name="Wyler E."/>
        </authorList>
    </citation>
    <scope>NUCLEOTIDE SEQUENCE</scope>
</reference>
<dbReference type="InterPro" id="IPR001611">
    <property type="entry name" value="Leu-rich_rpt"/>
</dbReference>
<feature type="region of interest" description="Disordered" evidence="6">
    <location>
        <begin position="1"/>
        <end position="22"/>
    </location>
</feature>
<dbReference type="EMBL" id="CALSGD010001464">
    <property type="protein sequence ID" value="CAH6792904.1"/>
    <property type="molecule type" value="Genomic_DNA"/>
</dbReference>
<dbReference type="GO" id="GO:0005524">
    <property type="term" value="F:ATP binding"/>
    <property type="evidence" value="ECO:0007669"/>
    <property type="project" value="UniProtKB-KW"/>
</dbReference>
<keyword evidence="4" id="KW-0547">Nucleotide-binding</keyword>
<dbReference type="Gene3D" id="3.40.50.300">
    <property type="entry name" value="P-loop containing nucleotide triphosphate hydrolases"/>
    <property type="match status" value="1"/>
</dbReference>
<keyword evidence="9" id="KW-1185">Reference proteome</keyword>